<dbReference type="InterPro" id="IPR036097">
    <property type="entry name" value="HisK_dim/P_sf"/>
</dbReference>
<dbReference type="FunFam" id="3.30.565.10:FF:000037">
    <property type="entry name" value="Hybrid sensor histidine kinase/response regulator"/>
    <property type="match status" value="1"/>
</dbReference>
<feature type="domain" description="Histidine kinase" evidence="11">
    <location>
        <begin position="351"/>
        <end position="568"/>
    </location>
</feature>
<keyword evidence="9" id="KW-0902">Two-component regulatory system</keyword>
<dbReference type="PANTHER" id="PTHR43547:SF2">
    <property type="entry name" value="HYBRID SIGNAL TRANSDUCTION HISTIDINE KINASE C"/>
    <property type="match status" value="1"/>
</dbReference>
<keyword evidence="13" id="KW-1185">Reference proteome</keyword>
<comment type="caution">
    <text evidence="12">The sequence shown here is derived from an EMBL/GenBank/DDBJ whole genome shotgun (WGS) entry which is preliminary data.</text>
</comment>
<dbReference type="Proteomes" id="UP000538929">
    <property type="component" value="Unassembled WGS sequence"/>
</dbReference>
<evidence type="ECO:0000256" key="6">
    <source>
        <dbReference type="ARBA" id="ARBA00022741"/>
    </source>
</evidence>
<feature type="compositionally biased region" description="Low complexity" evidence="10">
    <location>
        <begin position="614"/>
        <end position="631"/>
    </location>
</feature>
<dbReference type="InterPro" id="IPR003661">
    <property type="entry name" value="HisK_dim/P_dom"/>
</dbReference>
<evidence type="ECO:0000256" key="2">
    <source>
        <dbReference type="ARBA" id="ARBA00004236"/>
    </source>
</evidence>
<comment type="subcellular location">
    <subcellularLocation>
        <location evidence="2">Cell membrane</location>
    </subcellularLocation>
</comment>
<dbReference type="InterPro" id="IPR036890">
    <property type="entry name" value="HATPase_C_sf"/>
</dbReference>
<evidence type="ECO:0000256" key="4">
    <source>
        <dbReference type="ARBA" id="ARBA00022553"/>
    </source>
</evidence>
<dbReference type="GO" id="GO:0005886">
    <property type="term" value="C:plasma membrane"/>
    <property type="evidence" value="ECO:0007669"/>
    <property type="project" value="UniProtKB-SubCell"/>
</dbReference>
<dbReference type="Gene3D" id="3.30.450.20">
    <property type="entry name" value="PAS domain"/>
    <property type="match status" value="1"/>
</dbReference>
<dbReference type="GO" id="GO:0000155">
    <property type="term" value="F:phosphorelay sensor kinase activity"/>
    <property type="evidence" value="ECO:0007669"/>
    <property type="project" value="InterPro"/>
</dbReference>
<dbReference type="CDD" id="cd16922">
    <property type="entry name" value="HATPase_EvgS-ArcB-TorS-like"/>
    <property type="match status" value="1"/>
</dbReference>
<keyword evidence="4" id="KW-0597">Phosphoprotein</keyword>
<sequence length="631" mass="67833">MAVSDPAVPVGPPFAGDSEMARRMRTFPWATTSLGDPSGWPAALRAACDICLASRFPIIVLWGDDLRFVYNDAYVPLLGAKHPALGTPGEELWGEVWHIVGPMLRSVMETGESIWVENILLPVDRHGFLEETYWTYSYGPLRDDGGTIRGVFTSVSDTTERVVGERRISLLRELGARAGTARGVEEACRLVAGALEGAGKDIPHAAIHLRTPDGGVDPVPVAVGPAGTVPRPLPDGPGGWPLEEVVRTGRAVVIDDVRKRFGSLPAVDWPVPPDHAVLLPLPGETGAEPVGVMVLVTTSGRPLDEEYRAFLELVARQTASLINGAVAYRAQQRRAEELAELDRAKTLFFSNVSHEFRTPLTLITGPLAELRARSADIHPDLRGDLEVMHRNTLRLGKLVNTLLDFSRIEAGRMRARFESLDLAGLTTDLAGVFRSAMERAGLAYRVDCPPLPERVRVDRDMWEKIVFNLLGNALKFTLEGSVAVRLSAEGDRAVLRVSDTGSGVAAAEIPALFERFHRIENVRSRSNEGSGIGLALVRELVALHGGTITAESVEGEGTTFIVRLPFGGDHLPEASVTDADAPGRPALPERADTAEKALPYIGDALGTPSREPVTAGTAAGTATGTGVRRPP</sequence>
<dbReference type="AlphaFoldDB" id="A0A7W3TBA1"/>
<dbReference type="Gene3D" id="1.10.287.130">
    <property type="match status" value="1"/>
</dbReference>
<evidence type="ECO:0000256" key="10">
    <source>
        <dbReference type="SAM" id="MobiDB-lite"/>
    </source>
</evidence>
<comment type="catalytic activity">
    <reaction evidence="1">
        <text>ATP + protein L-histidine = ADP + protein N-phospho-L-histidine.</text>
        <dbReference type="EC" id="2.7.13.3"/>
    </reaction>
</comment>
<dbReference type="InterPro" id="IPR029016">
    <property type="entry name" value="GAF-like_dom_sf"/>
</dbReference>
<dbReference type="InterPro" id="IPR004358">
    <property type="entry name" value="Sig_transdc_His_kin-like_C"/>
</dbReference>
<dbReference type="EC" id="2.7.13.3" evidence="3"/>
<dbReference type="SMART" id="SM00388">
    <property type="entry name" value="HisKA"/>
    <property type="match status" value="1"/>
</dbReference>
<dbReference type="Gene3D" id="3.30.450.40">
    <property type="match status" value="1"/>
</dbReference>
<dbReference type="PROSITE" id="PS50109">
    <property type="entry name" value="HIS_KIN"/>
    <property type="match status" value="1"/>
</dbReference>
<dbReference type="EMBL" id="VKHT01000062">
    <property type="protein sequence ID" value="MBB0243315.1"/>
    <property type="molecule type" value="Genomic_DNA"/>
</dbReference>
<protein>
    <recommendedName>
        <fullName evidence="3">histidine kinase</fullName>
        <ecNumber evidence="3">2.7.13.3</ecNumber>
    </recommendedName>
</protein>
<evidence type="ECO:0000313" key="13">
    <source>
        <dbReference type="Proteomes" id="UP000538929"/>
    </source>
</evidence>
<dbReference type="SUPFAM" id="SSF55874">
    <property type="entry name" value="ATPase domain of HSP90 chaperone/DNA topoisomerase II/histidine kinase"/>
    <property type="match status" value="1"/>
</dbReference>
<dbReference type="FunFam" id="1.10.287.130:FF:000045">
    <property type="entry name" value="Two-component system sensor histidine kinase/response regulator"/>
    <property type="match status" value="1"/>
</dbReference>
<dbReference type="SUPFAM" id="SSF47384">
    <property type="entry name" value="Homodimeric domain of signal transducing histidine kinase"/>
    <property type="match status" value="1"/>
</dbReference>
<dbReference type="InterPro" id="IPR013656">
    <property type="entry name" value="PAS_4"/>
</dbReference>
<dbReference type="Pfam" id="PF13185">
    <property type="entry name" value="GAF_2"/>
    <property type="match status" value="1"/>
</dbReference>
<gene>
    <name evidence="12" type="ORF">FNQ90_04110</name>
</gene>
<keyword evidence="5" id="KW-0808">Transferase</keyword>
<keyword evidence="8" id="KW-0067">ATP-binding</keyword>
<dbReference type="PRINTS" id="PR00344">
    <property type="entry name" value="BCTRLSENSOR"/>
</dbReference>
<keyword evidence="7" id="KW-0418">Kinase</keyword>
<evidence type="ECO:0000313" key="12">
    <source>
        <dbReference type="EMBL" id="MBB0243315.1"/>
    </source>
</evidence>
<name>A0A7W3TBA1_9ACTN</name>
<dbReference type="Gene3D" id="3.30.565.10">
    <property type="entry name" value="Histidine kinase-like ATPase, C-terminal domain"/>
    <property type="match status" value="1"/>
</dbReference>
<feature type="non-terminal residue" evidence="12">
    <location>
        <position position="631"/>
    </location>
</feature>
<dbReference type="InterPro" id="IPR003594">
    <property type="entry name" value="HATPase_dom"/>
</dbReference>
<accession>A0A7W3TBA1</accession>
<reference evidence="13" key="1">
    <citation type="submission" date="2019-10" db="EMBL/GenBank/DDBJ databases">
        <title>Streptomyces sp. nov., a novel actinobacterium isolated from alkaline environment.</title>
        <authorList>
            <person name="Golinska P."/>
        </authorList>
    </citation>
    <scope>NUCLEOTIDE SEQUENCE [LARGE SCALE GENOMIC DNA]</scope>
    <source>
        <strain evidence="13">DSM 42118</strain>
    </source>
</reference>
<dbReference type="CDD" id="cd00082">
    <property type="entry name" value="HisKA"/>
    <property type="match status" value="1"/>
</dbReference>
<proteinExistence type="predicted"/>
<organism evidence="12 13">
    <name type="scientific">Streptomyces alkaliphilus</name>
    <dbReference type="NCBI Taxonomy" id="1472722"/>
    <lineage>
        <taxon>Bacteria</taxon>
        <taxon>Bacillati</taxon>
        <taxon>Actinomycetota</taxon>
        <taxon>Actinomycetes</taxon>
        <taxon>Kitasatosporales</taxon>
        <taxon>Streptomycetaceae</taxon>
        <taxon>Streptomyces</taxon>
    </lineage>
</organism>
<dbReference type="SMART" id="SM00387">
    <property type="entry name" value="HATPase_c"/>
    <property type="match status" value="1"/>
</dbReference>
<evidence type="ECO:0000259" key="11">
    <source>
        <dbReference type="PROSITE" id="PS50109"/>
    </source>
</evidence>
<dbReference type="SUPFAM" id="SSF55781">
    <property type="entry name" value="GAF domain-like"/>
    <property type="match status" value="1"/>
</dbReference>
<dbReference type="SMART" id="SM00065">
    <property type="entry name" value="GAF"/>
    <property type="match status" value="1"/>
</dbReference>
<dbReference type="InterPro" id="IPR003018">
    <property type="entry name" value="GAF"/>
</dbReference>
<dbReference type="InterPro" id="IPR005467">
    <property type="entry name" value="His_kinase_dom"/>
</dbReference>
<dbReference type="RefSeq" id="WP_182605009.1">
    <property type="nucleotide sequence ID" value="NZ_VKHT01000062.1"/>
</dbReference>
<feature type="region of interest" description="Disordered" evidence="10">
    <location>
        <begin position="602"/>
        <end position="631"/>
    </location>
</feature>
<dbReference type="Pfam" id="PF02518">
    <property type="entry name" value="HATPase_c"/>
    <property type="match status" value="1"/>
</dbReference>
<dbReference type="Pfam" id="PF08448">
    <property type="entry name" value="PAS_4"/>
    <property type="match status" value="1"/>
</dbReference>
<evidence type="ECO:0000256" key="3">
    <source>
        <dbReference type="ARBA" id="ARBA00012438"/>
    </source>
</evidence>
<evidence type="ECO:0000256" key="8">
    <source>
        <dbReference type="ARBA" id="ARBA00022840"/>
    </source>
</evidence>
<evidence type="ECO:0000256" key="7">
    <source>
        <dbReference type="ARBA" id="ARBA00022777"/>
    </source>
</evidence>
<keyword evidence="6" id="KW-0547">Nucleotide-binding</keyword>
<dbReference type="PANTHER" id="PTHR43547">
    <property type="entry name" value="TWO-COMPONENT HISTIDINE KINASE"/>
    <property type="match status" value="1"/>
</dbReference>
<dbReference type="GO" id="GO:0005524">
    <property type="term" value="F:ATP binding"/>
    <property type="evidence" value="ECO:0007669"/>
    <property type="project" value="UniProtKB-KW"/>
</dbReference>
<evidence type="ECO:0000256" key="5">
    <source>
        <dbReference type="ARBA" id="ARBA00022679"/>
    </source>
</evidence>
<dbReference type="Pfam" id="PF00512">
    <property type="entry name" value="HisKA"/>
    <property type="match status" value="1"/>
</dbReference>
<evidence type="ECO:0000256" key="9">
    <source>
        <dbReference type="ARBA" id="ARBA00023012"/>
    </source>
</evidence>
<evidence type="ECO:0000256" key="1">
    <source>
        <dbReference type="ARBA" id="ARBA00000085"/>
    </source>
</evidence>